<accession>A0A9R1XGB1</accession>
<dbReference type="AlphaFoldDB" id="A0A9R1XGB1"/>
<gene>
    <name evidence="1" type="ORF">LSAT_V11C400165130</name>
</gene>
<evidence type="ECO:0008006" key="3">
    <source>
        <dbReference type="Google" id="ProtNLM"/>
    </source>
</evidence>
<evidence type="ECO:0000313" key="2">
    <source>
        <dbReference type="Proteomes" id="UP000235145"/>
    </source>
</evidence>
<dbReference type="PANTHER" id="PTHR33116">
    <property type="entry name" value="REVERSE TRANSCRIPTASE ZINC-BINDING DOMAIN-CONTAINING PROTEIN-RELATED-RELATED"/>
    <property type="match status" value="1"/>
</dbReference>
<sequence length="149" mass="17020">MLPKKVINILDGIRGRFLWGGDEEKRKINWVLSDLATKPKEIGGLGVGCFDSSNLSLLAKWWWRLKNKCDLFWFSCIKAIHNPFLIDGKLMAKKSIKGVWLDISQISMDPNLYDISLCSLFKLVVGKGDYTFYHKDSWCGDGVLKDIFS</sequence>
<dbReference type="PANTHER" id="PTHR33116:SF78">
    <property type="entry name" value="OS12G0587133 PROTEIN"/>
    <property type="match status" value="1"/>
</dbReference>
<evidence type="ECO:0000313" key="1">
    <source>
        <dbReference type="EMBL" id="KAJ0213535.1"/>
    </source>
</evidence>
<keyword evidence="2" id="KW-1185">Reference proteome</keyword>
<protein>
    <recommendedName>
        <fullName evidence="3">RNA-directed DNA polymerase, eukaryota, reverse transcriptase zinc-binding domain protein</fullName>
    </recommendedName>
</protein>
<dbReference type="EMBL" id="NBSK02000004">
    <property type="protein sequence ID" value="KAJ0213535.1"/>
    <property type="molecule type" value="Genomic_DNA"/>
</dbReference>
<organism evidence="1 2">
    <name type="scientific">Lactuca sativa</name>
    <name type="common">Garden lettuce</name>
    <dbReference type="NCBI Taxonomy" id="4236"/>
    <lineage>
        <taxon>Eukaryota</taxon>
        <taxon>Viridiplantae</taxon>
        <taxon>Streptophyta</taxon>
        <taxon>Embryophyta</taxon>
        <taxon>Tracheophyta</taxon>
        <taxon>Spermatophyta</taxon>
        <taxon>Magnoliopsida</taxon>
        <taxon>eudicotyledons</taxon>
        <taxon>Gunneridae</taxon>
        <taxon>Pentapetalae</taxon>
        <taxon>asterids</taxon>
        <taxon>campanulids</taxon>
        <taxon>Asterales</taxon>
        <taxon>Asteraceae</taxon>
        <taxon>Cichorioideae</taxon>
        <taxon>Cichorieae</taxon>
        <taxon>Lactucinae</taxon>
        <taxon>Lactuca</taxon>
    </lineage>
</organism>
<dbReference type="Proteomes" id="UP000235145">
    <property type="component" value="Unassembled WGS sequence"/>
</dbReference>
<reference evidence="1 2" key="1">
    <citation type="journal article" date="2017" name="Nat. Commun.">
        <title>Genome assembly with in vitro proximity ligation data and whole-genome triplication in lettuce.</title>
        <authorList>
            <person name="Reyes-Chin-Wo S."/>
            <person name="Wang Z."/>
            <person name="Yang X."/>
            <person name="Kozik A."/>
            <person name="Arikit S."/>
            <person name="Song C."/>
            <person name="Xia L."/>
            <person name="Froenicke L."/>
            <person name="Lavelle D.O."/>
            <person name="Truco M.J."/>
            <person name="Xia R."/>
            <person name="Zhu S."/>
            <person name="Xu C."/>
            <person name="Xu H."/>
            <person name="Xu X."/>
            <person name="Cox K."/>
            <person name="Korf I."/>
            <person name="Meyers B.C."/>
            <person name="Michelmore R.W."/>
        </authorList>
    </citation>
    <scope>NUCLEOTIDE SEQUENCE [LARGE SCALE GENOMIC DNA]</scope>
    <source>
        <strain evidence="2">cv. Salinas</strain>
        <tissue evidence="1">Seedlings</tissue>
    </source>
</reference>
<proteinExistence type="predicted"/>
<comment type="caution">
    <text evidence="1">The sequence shown here is derived from an EMBL/GenBank/DDBJ whole genome shotgun (WGS) entry which is preliminary data.</text>
</comment>
<name>A0A9R1XGB1_LACSA</name>